<name>A0A934PX26_9SPHI</name>
<protein>
    <submittedName>
        <fullName evidence="1">Uncharacterized protein</fullName>
    </submittedName>
</protein>
<organism evidence="1 2">
    <name type="scientific">Mucilaginibacter segetis</name>
    <dbReference type="NCBI Taxonomy" id="2793071"/>
    <lineage>
        <taxon>Bacteria</taxon>
        <taxon>Pseudomonadati</taxon>
        <taxon>Bacteroidota</taxon>
        <taxon>Sphingobacteriia</taxon>
        <taxon>Sphingobacteriales</taxon>
        <taxon>Sphingobacteriaceae</taxon>
        <taxon>Mucilaginibacter</taxon>
    </lineage>
</organism>
<evidence type="ECO:0000313" key="1">
    <source>
        <dbReference type="EMBL" id="MBK0380608.1"/>
    </source>
</evidence>
<dbReference type="RefSeq" id="WP_200067151.1">
    <property type="nucleotide sequence ID" value="NZ_JAEHFW010000003.1"/>
</dbReference>
<evidence type="ECO:0000313" key="2">
    <source>
        <dbReference type="Proteomes" id="UP000613193"/>
    </source>
</evidence>
<dbReference type="Proteomes" id="UP000613193">
    <property type="component" value="Unassembled WGS sequence"/>
</dbReference>
<accession>A0A934PX26</accession>
<gene>
    <name evidence="1" type="ORF">I5M19_14890</name>
</gene>
<reference evidence="1" key="1">
    <citation type="submission" date="2020-12" db="EMBL/GenBank/DDBJ databases">
        <title>Bacterial novel species Mucilaginibacter sp. SD-g isolated from soil.</title>
        <authorList>
            <person name="Jung H.-Y."/>
        </authorList>
    </citation>
    <scope>NUCLEOTIDE SEQUENCE</scope>
    <source>
        <strain evidence="1">SD-g</strain>
    </source>
</reference>
<keyword evidence="2" id="KW-1185">Reference proteome</keyword>
<proteinExistence type="predicted"/>
<dbReference type="EMBL" id="JAEHFW010000003">
    <property type="protein sequence ID" value="MBK0380608.1"/>
    <property type="molecule type" value="Genomic_DNA"/>
</dbReference>
<dbReference type="AlphaFoldDB" id="A0A934PX26"/>
<sequence>MPDIIIEKYHVNQFLKILLGEDKQCISQKPPEPDFYTKIDGKLIGIEHTRLIREKDVNKINIMAHSKFADEIMVMAEELFNKKSSMPLSVHVDFKCDYGLVAKNPVQLKKEDKQYLSEFIADFVFGEVLNLQIADKYQIFQYDAFDVGGGKKIDSITITHSPTSCWYAGQGGTIPRIYQSVEFKAILEKKNKKPSNYKQDYAEIWLLIVENSMNITSYFNFEDQHPIEIETPFNRVFILRSSNNEIVELKIKSI</sequence>
<comment type="caution">
    <text evidence="1">The sequence shown here is derived from an EMBL/GenBank/DDBJ whole genome shotgun (WGS) entry which is preliminary data.</text>
</comment>